<evidence type="ECO:0000313" key="1">
    <source>
        <dbReference type="EMBL" id="QBK89388.1"/>
    </source>
</evidence>
<gene>
    <name evidence="1" type="ORF">LCMiAC02_04830</name>
</gene>
<dbReference type="EMBL" id="MK500419">
    <property type="protein sequence ID" value="QBK89388.1"/>
    <property type="molecule type" value="Genomic_DNA"/>
</dbReference>
<sequence length="291" mass="35222">MGKYKKIYKILNCSIDIPINDIDGWKMNKEHRWIYNKMRLCEYQGTEHGPMPIEPEKYPIIIKPIVNIYGMGLNIIKVNNKDEFYDNWYNNNFWMEYFEGEHLSWDIIIYNGKIKYHTCFKGYKDKEVIGKFDYWESMEKELPEIVKRLIGDHFKTYYGCLNIETIDNKMIEGHLRMGDIDCFPTLEILKGIIATYKKEEYNWDIKVDKVFFYPVWGKEAEEAEDDDVYEYMKKDIVPLLEKNIYIHDYGVDDEGLSSPSDKFRRLMWFTCSYKEFGERIRELIYERIQNR</sequence>
<organism evidence="1">
    <name type="scientific">Mimivirus LCMiAC02</name>
    <dbReference type="NCBI Taxonomy" id="2506609"/>
    <lineage>
        <taxon>Viruses</taxon>
        <taxon>Varidnaviria</taxon>
        <taxon>Bamfordvirae</taxon>
        <taxon>Nucleocytoviricota</taxon>
        <taxon>Megaviricetes</taxon>
        <taxon>Imitervirales</taxon>
        <taxon>Mimiviridae</taxon>
        <taxon>Klosneuvirinae</taxon>
    </lineage>
</organism>
<reference evidence="1" key="1">
    <citation type="journal article" date="2019" name="MBio">
        <title>Virus Genomes from Deep Sea Sediments Expand the Ocean Megavirome and Support Independent Origins of Viral Gigantism.</title>
        <authorList>
            <person name="Backstrom D."/>
            <person name="Yutin N."/>
            <person name="Jorgensen S.L."/>
            <person name="Dharamshi J."/>
            <person name="Homa F."/>
            <person name="Zaremba-Niedwiedzka K."/>
            <person name="Spang A."/>
            <person name="Wolf Y.I."/>
            <person name="Koonin E.V."/>
            <person name="Ettema T.J."/>
        </authorList>
    </citation>
    <scope>NUCLEOTIDE SEQUENCE</scope>
</reference>
<protein>
    <submittedName>
        <fullName evidence="1">Uncharacterized protein</fullName>
    </submittedName>
</protein>
<accession>A0A4P6VP93</accession>
<dbReference type="SUPFAM" id="SSF56059">
    <property type="entry name" value="Glutathione synthetase ATP-binding domain-like"/>
    <property type="match status" value="1"/>
</dbReference>
<proteinExistence type="predicted"/>
<name>A0A4P6VP93_9VIRU</name>